<keyword evidence="1" id="KW-1133">Transmembrane helix</keyword>
<proteinExistence type="predicted"/>
<evidence type="ECO:0000313" key="2">
    <source>
        <dbReference type="EMBL" id="MBB5623477.1"/>
    </source>
</evidence>
<dbReference type="Proteomes" id="UP000537718">
    <property type="component" value="Unassembled WGS sequence"/>
</dbReference>
<organism evidence="2 3">
    <name type="scientific">Pedobacter cryoconitis</name>
    <dbReference type="NCBI Taxonomy" id="188932"/>
    <lineage>
        <taxon>Bacteria</taxon>
        <taxon>Pseudomonadati</taxon>
        <taxon>Bacteroidota</taxon>
        <taxon>Sphingobacteriia</taxon>
        <taxon>Sphingobacteriales</taxon>
        <taxon>Sphingobacteriaceae</taxon>
        <taxon>Pedobacter</taxon>
    </lineage>
</organism>
<reference evidence="2 3" key="1">
    <citation type="submission" date="2020-08" db="EMBL/GenBank/DDBJ databases">
        <title>Genomic Encyclopedia of Type Strains, Phase IV (KMG-V): Genome sequencing to study the core and pangenomes of soil and plant-associated prokaryotes.</title>
        <authorList>
            <person name="Whitman W."/>
        </authorList>
    </citation>
    <scope>NUCLEOTIDE SEQUENCE [LARGE SCALE GENOMIC DNA]</scope>
    <source>
        <strain evidence="2 3">MP7CTX6</strain>
    </source>
</reference>
<feature type="transmembrane region" description="Helical" evidence="1">
    <location>
        <begin position="12"/>
        <end position="35"/>
    </location>
</feature>
<name>A0A7W8YXJ6_9SPHI</name>
<keyword evidence="1" id="KW-0812">Transmembrane</keyword>
<evidence type="ECO:0000256" key="1">
    <source>
        <dbReference type="SAM" id="Phobius"/>
    </source>
</evidence>
<accession>A0A7W8YXJ6</accession>
<evidence type="ECO:0008006" key="4">
    <source>
        <dbReference type="Google" id="ProtNLM"/>
    </source>
</evidence>
<sequence>MTKELKETTKLFQPVFLISFIPVLLLFTVLLGYGIRENDRIIMILCFTIITLNIVVLTLLQIPKLTLVVDQDGIQFKYRPYHRKSIHYAWAEINTIELIKFDPAMEFKGWGRKFSTHYGVGYLTLGGKGIRITDKNDNSVTLTISNVKSAEQLILLYSPF</sequence>
<dbReference type="EMBL" id="JACHCF010000013">
    <property type="protein sequence ID" value="MBB5623477.1"/>
    <property type="molecule type" value="Genomic_DNA"/>
</dbReference>
<feature type="transmembrane region" description="Helical" evidence="1">
    <location>
        <begin position="41"/>
        <end position="60"/>
    </location>
</feature>
<gene>
    <name evidence="2" type="ORF">HDE69_004563</name>
</gene>
<keyword evidence="1" id="KW-0472">Membrane</keyword>
<protein>
    <recommendedName>
        <fullName evidence="4">PH (Pleckstrin Homology) domain-containing protein</fullName>
    </recommendedName>
</protein>
<evidence type="ECO:0000313" key="3">
    <source>
        <dbReference type="Proteomes" id="UP000537718"/>
    </source>
</evidence>
<dbReference type="RefSeq" id="WP_183869574.1">
    <property type="nucleotide sequence ID" value="NZ_JACHCF010000013.1"/>
</dbReference>
<comment type="caution">
    <text evidence="2">The sequence shown here is derived from an EMBL/GenBank/DDBJ whole genome shotgun (WGS) entry which is preliminary data.</text>
</comment>
<dbReference type="AlphaFoldDB" id="A0A7W8YXJ6"/>